<dbReference type="PATRIC" id="fig|1280514.3.peg.221"/>
<dbReference type="GO" id="GO:0009103">
    <property type="term" value="P:lipopolysaccharide biosynthetic process"/>
    <property type="evidence" value="ECO:0007669"/>
    <property type="project" value="TreeGrafter"/>
</dbReference>
<dbReference type="STRING" id="1280514.AXFE_01570"/>
<dbReference type="CDD" id="cd03802">
    <property type="entry name" value="GT4_AviGT4-like"/>
    <property type="match status" value="1"/>
</dbReference>
<keyword evidence="1 5" id="KW-0328">Glycosyltransferase</keyword>
<protein>
    <submittedName>
        <fullName evidence="5">Spore coat protein SA</fullName>
        <ecNumber evidence="5">2.4.-.-</ecNumber>
    </submittedName>
</protein>
<feature type="domain" description="Glycosyltransferase subfamily 4-like N-terminal" evidence="4">
    <location>
        <begin position="20"/>
        <end position="166"/>
    </location>
</feature>
<dbReference type="PANTHER" id="PTHR46401:SF2">
    <property type="entry name" value="GLYCOSYLTRANSFERASE WBBK-RELATED"/>
    <property type="match status" value="1"/>
</dbReference>
<name>A0A0D8HM12_9ACTN</name>
<keyword evidence="5" id="KW-0167">Capsid protein</keyword>
<dbReference type="EMBL" id="JXYS01000002">
    <property type="protein sequence ID" value="KJF18953.1"/>
    <property type="molecule type" value="Genomic_DNA"/>
</dbReference>
<evidence type="ECO:0000259" key="4">
    <source>
        <dbReference type="Pfam" id="PF13439"/>
    </source>
</evidence>
<proteinExistence type="predicted"/>
<dbReference type="Pfam" id="PF00534">
    <property type="entry name" value="Glycos_transf_1"/>
    <property type="match status" value="1"/>
</dbReference>
<dbReference type="AlphaFoldDB" id="A0A0D8HM12"/>
<dbReference type="EC" id="2.4.-.-" evidence="5"/>
<dbReference type="PANTHER" id="PTHR46401">
    <property type="entry name" value="GLYCOSYLTRANSFERASE WBBK-RELATED"/>
    <property type="match status" value="1"/>
</dbReference>
<sequence length="356" mass="39322">MTLRILINSTPWHEVAPRTYGGIESFCANLAKGLDALGAEVGIVSPGNLNIDGDHNIIHFQSLRQSANQNYSQPEPLIARHNAFIDALRSTKWDCVSDHTLIGSQMASLTSTPAVLTAHRIMDEQYRALYGAISRHTPIVAISNRQAELAVDVNITTVIHHGIDTDVYRPTSHPSDDYLVFLGSMTQFKGAHIAIEASRQSGYPLIIAAKCQEQGELNYFEEFISPKLGNDVTWIGEVGGTDKINLLANASGLIFPVRWEESFGLVIIEALSCGTPVIAFNRGAVPEIITNERTGYVTQDLKSMVKAIEHIDQISRSTCRKEALERFDYRAMASSYLATFTKSIARYHSTNMLQNL</sequence>
<evidence type="ECO:0000256" key="1">
    <source>
        <dbReference type="ARBA" id="ARBA00022676"/>
    </source>
</evidence>
<dbReference type="Proteomes" id="UP000032360">
    <property type="component" value="Unassembled WGS sequence"/>
</dbReference>
<gene>
    <name evidence="5" type="primary">cotSA</name>
    <name evidence="5" type="ORF">AXFE_01570</name>
</gene>
<organism evidence="5 6">
    <name type="scientific">Acidithrix ferrooxidans</name>
    <dbReference type="NCBI Taxonomy" id="1280514"/>
    <lineage>
        <taxon>Bacteria</taxon>
        <taxon>Bacillati</taxon>
        <taxon>Actinomycetota</taxon>
        <taxon>Acidimicrobiia</taxon>
        <taxon>Acidimicrobiales</taxon>
        <taxon>Acidimicrobiaceae</taxon>
        <taxon>Acidithrix</taxon>
    </lineage>
</organism>
<evidence type="ECO:0000256" key="2">
    <source>
        <dbReference type="ARBA" id="ARBA00022679"/>
    </source>
</evidence>
<comment type="caution">
    <text evidence="5">The sequence shown here is derived from an EMBL/GenBank/DDBJ whole genome shotgun (WGS) entry which is preliminary data.</text>
</comment>
<reference evidence="5 6" key="1">
    <citation type="submission" date="2015-01" db="EMBL/GenBank/DDBJ databases">
        <title>Draft genome of the acidophilic iron oxidizer Acidithrix ferrooxidans strain Py-F3.</title>
        <authorList>
            <person name="Poehlein A."/>
            <person name="Eisen S."/>
            <person name="Schloemann M."/>
            <person name="Johnson B.D."/>
            <person name="Daniel R."/>
            <person name="Muehling M."/>
        </authorList>
    </citation>
    <scope>NUCLEOTIDE SEQUENCE [LARGE SCALE GENOMIC DNA]</scope>
    <source>
        <strain evidence="5 6">Py-F3</strain>
    </source>
</reference>
<dbReference type="InterPro" id="IPR028098">
    <property type="entry name" value="Glyco_trans_4-like_N"/>
</dbReference>
<evidence type="ECO:0000313" key="6">
    <source>
        <dbReference type="Proteomes" id="UP000032360"/>
    </source>
</evidence>
<keyword evidence="2 5" id="KW-0808">Transferase</keyword>
<evidence type="ECO:0000313" key="5">
    <source>
        <dbReference type="EMBL" id="KJF18953.1"/>
    </source>
</evidence>
<keyword evidence="5" id="KW-0946">Virion</keyword>
<dbReference type="Pfam" id="PF13439">
    <property type="entry name" value="Glyco_transf_4"/>
    <property type="match status" value="1"/>
</dbReference>
<dbReference type="GO" id="GO:0016757">
    <property type="term" value="F:glycosyltransferase activity"/>
    <property type="evidence" value="ECO:0007669"/>
    <property type="project" value="UniProtKB-KW"/>
</dbReference>
<evidence type="ECO:0000259" key="3">
    <source>
        <dbReference type="Pfam" id="PF00534"/>
    </source>
</evidence>
<dbReference type="Gene3D" id="3.40.50.2000">
    <property type="entry name" value="Glycogen Phosphorylase B"/>
    <property type="match status" value="2"/>
</dbReference>
<keyword evidence="6" id="KW-1185">Reference proteome</keyword>
<dbReference type="InterPro" id="IPR001296">
    <property type="entry name" value="Glyco_trans_1"/>
</dbReference>
<accession>A0A0D8HM12</accession>
<dbReference type="SUPFAM" id="SSF53756">
    <property type="entry name" value="UDP-Glycosyltransferase/glycogen phosphorylase"/>
    <property type="match status" value="1"/>
</dbReference>
<feature type="domain" description="Glycosyl transferase family 1" evidence="3">
    <location>
        <begin position="175"/>
        <end position="328"/>
    </location>
</feature>
<dbReference type="OrthoDB" id="9809227at2"/>